<dbReference type="Proteomes" id="UP000014155">
    <property type="component" value="Unassembled WGS sequence"/>
</dbReference>
<dbReference type="GO" id="GO:0071269">
    <property type="term" value="P:L-homocysteine biosynthetic process"/>
    <property type="evidence" value="ECO:0007669"/>
    <property type="project" value="TreeGrafter"/>
</dbReference>
<dbReference type="FunFam" id="3.40.640.10:FF:000046">
    <property type="entry name" value="Cystathionine gamma-lyase"/>
    <property type="match status" value="1"/>
</dbReference>
<dbReference type="Gene3D" id="3.90.1150.10">
    <property type="entry name" value="Aspartate Aminotransferase, domain 1"/>
    <property type="match status" value="1"/>
</dbReference>
<gene>
    <name evidence="11" type="ORF">CTER_3116</name>
</gene>
<dbReference type="Gene3D" id="3.40.640.10">
    <property type="entry name" value="Type I PLP-dependent aspartate aminotransferase-like (Major domain)"/>
    <property type="match status" value="1"/>
</dbReference>
<protein>
    <recommendedName>
        <fullName evidence="5">homocysteine desulfhydrase</fullName>
        <ecNumber evidence="5">4.4.1.2</ecNumber>
    </recommendedName>
    <alternativeName>
        <fullName evidence="6">Homocysteine desulfhydrase</fullName>
    </alternativeName>
</protein>
<dbReference type="GO" id="GO:0006535">
    <property type="term" value="P:cysteine biosynthetic process from serine"/>
    <property type="evidence" value="ECO:0007669"/>
    <property type="project" value="TreeGrafter"/>
</dbReference>
<comment type="catalytic activity">
    <reaction evidence="7">
        <text>L-homocysteine + H2O = 2-oxobutanoate + hydrogen sulfide + NH4(+) + H(+)</text>
        <dbReference type="Rhea" id="RHEA:14501"/>
        <dbReference type="ChEBI" id="CHEBI:15377"/>
        <dbReference type="ChEBI" id="CHEBI:15378"/>
        <dbReference type="ChEBI" id="CHEBI:16763"/>
        <dbReference type="ChEBI" id="CHEBI:28938"/>
        <dbReference type="ChEBI" id="CHEBI:29919"/>
        <dbReference type="ChEBI" id="CHEBI:58199"/>
        <dbReference type="EC" id="4.4.1.2"/>
    </reaction>
    <physiologicalReaction direction="left-to-right" evidence="7">
        <dbReference type="Rhea" id="RHEA:14502"/>
    </physiologicalReaction>
</comment>
<accession>S0FPL4</accession>
<dbReference type="GO" id="GO:0018826">
    <property type="term" value="F:methionine gamma-lyase activity"/>
    <property type="evidence" value="ECO:0007669"/>
    <property type="project" value="UniProtKB-EC"/>
</dbReference>
<evidence type="ECO:0000256" key="3">
    <source>
        <dbReference type="ARBA" id="ARBA00022679"/>
    </source>
</evidence>
<dbReference type="AlphaFoldDB" id="S0FPL4"/>
<evidence type="ECO:0000256" key="8">
    <source>
        <dbReference type="ARBA" id="ARBA00052699"/>
    </source>
</evidence>
<evidence type="ECO:0000313" key="12">
    <source>
        <dbReference type="Proteomes" id="UP000014155"/>
    </source>
</evidence>
<dbReference type="InterPro" id="IPR015422">
    <property type="entry name" value="PyrdxlP-dep_Trfase_small"/>
</dbReference>
<dbReference type="RefSeq" id="WP_004627152.1">
    <property type="nucleotide sequence ID" value="NZ_AORV01000043.1"/>
</dbReference>
<dbReference type="STRING" id="1195236.CTER_3116"/>
<comment type="cofactor">
    <cofactor evidence="1 10">
        <name>pyridoxal 5'-phosphate</name>
        <dbReference type="ChEBI" id="CHEBI:597326"/>
    </cofactor>
</comment>
<evidence type="ECO:0000256" key="4">
    <source>
        <dbReference type="ARBA" id="ARBA00022898"/>
    </source>
</evidence>
<comment type="caution">
    <text evidence="11">The sequence shown here is derived from an EMBL/GenBank/DDBJ whole genome shotgun (WGS) entry which is preliminary data.</text>
</comment>
<dbReference type="Pfam" id="PF01053">
    <property type="entry name" value="Cys_Met_Meta_PP"/>
    <property type="match status" value="1"/>
</dbReference>
<dbReference type="eggNOG" id="COG2873">
    <property type="taxonomic scope" value="Bacteria"/>
</dbReference>
<comment type="similarity">
    <text evidence="2 10">Belongs to the trans-sulfuration enzymes family.</text>
</comment>
<reference evidence="11 12" key="1">
    <citation type="journal article" date="2013" name="Genome Announc.">
        <title>Draft Genome Sequence of the Cellulolytic, Mesophilic, Anaerobic Bacterium Clostridium termitidis Strain CT1112 (DSM 5398).</title>
        <authorList>
            <person name="Lal S."/>
            <person name="Ramachandran U."/>
            <person name="Zhang X."/>
            <person name="Munir R."/>
            <person name="Sparling R."/>
            <person name="Levin D.B."/>
        </authorList>
    </citation>
    <scope>NUCLEOTIDE SEQUENCE [LARGE SCALE GENOMIC DNA]</scope>
    <source>
        <strain evidence="11 12">CT1112</strain>
    </source>
</reference>
<evidence type="ECO:0000256" key="2">
    <source>
        <dbReference type="ARBA" id="ARBA00009077"/>
    </source>
</evidence>
<dbReference type="GO" id="GO:0030170">
    <property type="term" value="F:pyridoxal phosphate binding"/>
    <property type="evidence" value="ECO:0007669"/>
    <property type="project" value="InterPro"/>
</dbReference>
<dbReference type="PANTHER" id="PTHR43797">
    <property type="entry name" value="HOMOCYSTEINE/CYSTEINE SYNTHASE"/>
    <property type="match status" value="1"/>
</dbReference>
<dbReference type="EMBL" id="AORV01000043">
    <property type="protein sequence ID" value="EMS71119.1"/>
    <property type="molecule type" value="Genomic_DNA"/>
</dbReference>
<feature type="modified residue" description="N6-(pyridoxal phosphate)lysine" evidence="9">
    <location>
        <position position="203"/>
    </location>
</feature>
<dbReference type="GO" id="GO:0004124">
    <property type="term" value="F:cysteine synthase activity"/>
    <property type="evidence" value="ECO:0007669"/>
    <property type="project" value="TreeGrafter"/>
</dbReference>
<evidence type="ECO:0000313" key="11">
    <source>
        <dbReference type="EMBL" id="EMS71119.1"/>
    </source>
</evidence>
<dbReference type="GO" id="GO:0019346">
    <property type="term" value="P:transsulfuration"/>
    <property type="evidence" value="ECO:0007669"/>
    <property type="project" value="InterPro"/>
</dbReference>
<dbReference type="PIRSF" id="PIRSF001434">
    <property type="entry name" value="CGS"/>
    <property type="match status" value="1"/>
</dbReference>
<dbReference type="CDD" id="cd00614">
    <property type="entry name" value="CGS_like"/>
    <property type="match status" value="1"/>
</dbReference>
<evidence type="ECO:0000256" key="1">
    <source>
        <dbReference type="ARBA" id="ARBA00001933"/>
    </source>
</evidence>
<dbReference type="EC" id="4.4.1.2" evidence="5"/>
<dbReference type="InterPro" id="IPR000277">
    <property type="entry name" value="Cys/Met-Metab_PyrdxlP-dep_enz"/>
</dbReference>
<comment type="catalytic activity">
    <reaction evidence="8">
        <text>L-methionine + H2O = methanethiol + 2-oxobutanoate + NH4(+)</text>
        <dbReference type="Rhea" id="RHEA:23800"/>
        <dbReference type="ChEBI" id="CHEBI:15377"/>
        <dbReference type="ChEBI" id="CHEBI:16007"/>
        <dbReference type="ChEBI" id="CHEBI:16763"/>
        <dbReference type="ChEBI" id="CHEBI:28938"/>
        <dbReference type="ChEBI" id="CHEBI:57844"/>
        <dbReference type="EC" id="4.4.1.11"/>
    </reaction>
    <physiologicalReaction direction="left-to-right" evidence="8">
        <dbReference type="Rhea" id="RHEA:23801"/>
    </physiologicalReaction>
</comment>
<dbReference type="InterPro" id="IPR015421">
    <property type="entry name" value="PyrdxlP-dep_Trfase_major"/>
</dbReference>
<keyword evidence="4 9" id="KW-0663">Pyridoxal phosphate</keyword>
<sequence>MKFNTALLHGEFGADSKTGATTVPIYQSSAFEQETAEKLENIFKGREPGFLYTRISNPTIEAFEKRINFLEGGVGSAACSSGMAAVTLALLNIVRSGEEIVSGSGIFGGTYSLFGCFEDFGITARYAKDNSAESFEEIINDRTRVIYIETIGNPKLDVYDIKELSGLAHSHGIPLVVDNTVTTPYLVKPFELGADIVIHSTSKYINGSGNSIGGIIVDGGKFKWDFEKFPSLNAYKKFGGFVYLAKLRKTLFKDFGACMAPFNAYLCSLGLETMALRMDRLCSNALQLARALQSHPGVTAVNYPGLEASHDFEVAGKQFGDKFGAILTIRVGSKENAFKLINSLKYAYNLSNIGDVRTLVIHPASTIYATNTVEEMEKMGVYDDLIRISVGIEDFEDIREDFEQALEKMSRP</sequence>
<name>S0FPL4_RUMCE</name>
<dbReference type="InterPro" id="IPR015424">
    <property type="entry name" value="PyrdxlP-dep_Trfase"/>
</dbReference>
<dbReference type="SUPFAM" id="SSF53383">
    <property type="entry name" value="PLP-dependent transferases"/>
    <property type="match status" value="1"/>
</dbReference>
<organism evidence="11 12">
    <name type="scientific">Ruminiclostridium cellobioparum subsp. termitidis CT1112</name>
    <dbReference type="NCBI Taxonomy" id="1195236"/>
    <lineage>
        <taxon>Bacteria</taxon>
        <taxon>Bacillati</taxon>
        <taxon>Bacillota</taxon>
        <taxon>Clostridia</taxon>
        <taxon>Eubacteriales</taxon>
        <taxon>Oscillospiraceae</taxon>
        <taxon>Ruminiclostridium</taxon>
    </lineage>
</organism>
<evidence type="ECO:0000256" key="10">
    <source>
        <dbReference type="RuleBase" id="RU362118"/>
    </source>
</evidence>
<evidence type="ECO:0000256" key="9">
    <source>
        <dbReference type="PIRSR" id="PIRSR001434-2"/>
    </source>
</evidence>
<evidence type="ECO:0000256" key="5">
    <source>
        <dbReference type="ARBA" id="ARBA00047175"/>
    </source>
</evidence>
<proteinExistence type="inferred from homology"/>
<dbReference type="GO" id="GO:0003961">
    <property type="term" value="F:O-acetylhomoserine aminocarboxypropyltransferase activity"/>
    <property type="evidence" value="ECO:0007669"/>
    <property type="project" value="TreeGrafter"/>
</dbReference>
<evidence type="ECO:0000256" key="7">
    <source>
        <dbReference type="ARBA" id="ARBA00048780"/>
    </source>
</evidence>
<dbReference type="PANTHER" id="PTHR43797:SF2">
    <property type="entry name" value="HOMOCYSTEINE_CYSTEINE SYNTHASE"/>
    <property type="match status" value="1"/>
</dbReference>
<dbReference type="GO" id="GO:0047982">
    <property type="term" value="F:homocysteine desulfhydrase activity"/>
    <property type="evidence" value="ECO:0007669"/>
    <property type="project" value="UniProtKB-EC"/>
</dbReference>
<evidence type="ECO:0000256" key="6">
    <source>
        <dbReference type="ARBA" id="ARBA00047199"/>
    </source>
</evidence>
<dbReference type="PATRIC" id="fig|1195236.3.peg.3341"/>
<keyword evidence="12" id="KW-1185">Reference proteome</keyword>
<dbReference type="InterPro" id="IPR006235">
    <property type="entry name" value="OAc-hSer/O-AcSer_sulfhydrylase"/>
</dbReference>
<dbReference type="GO" id="GO:0005737">
    <property type="term" value="C:cytoplasm"/>
    <property type="evidence" value="ECO:0007669"/>
    <property type="project" value="TreeGrafter"/>
</dbReference>
<keyword evidence="3 11" id="KW-0808">Transferase</keyword>